<dbReference type="EMBL" id="JABWUV010000009">
    <property type="protein sequence ID" value="KAF6330256.1"/>
    <property type="molecule type" value="Genomic_DNA"/>
</dbReference>
<organism evidence="2 3">
    <name type="scientific">Myotis myotis</name>
    <name type="common">Greater mouse-eared bat</name>
    <name type="synonym">Vespertilio myotis</name>
    <dbReference type="NCBI Taxonomy" id="51298"/>
    <lineage>
        <taxon>Eukaryota</taxon>
        <taxon>Metazoa</taxon>
        <taxon>Chordata</taxon>
        <taxon>Craniata</taxon>
        <taxon>Vertebrata</taxon>
        <taxon>Euteleostomi</taxon>
        <taxon>Mammalia</taxon>
        <taxon>Eutheria</taxon>
        <taxon>Laurasiatheria</taxon>
        <taxon>Chiroptera</taxon>
        <taxon>Yangochiroptera</taxon>
        <taxon>Vespertilionidae</taxon>
        <taxon>Myotis</taxon>
    </lineage>
</organism>
<feature type="region of interest" description="Disordered" evidence="1">
    <location>
        <begin position="1"/>
        <end position="33"/>
    </location>
</feature>
<accession>A0A7J7VZ00</accession>
<protein>
    <submittedName>
        <fullName evidence="2">Uncharacterized protein</fullName>
    </submittedName>
</protein>
<gene>
    <name evidence="2" type="ORF">mMyoMyo1_012254</name>
</gene>
<dbReference type="Proteomes" id="UP000527355">
    <property type="component" value="Unassembled WGS sequence"/>
</dbReference>
<comment type="caution">
    <text evidence="2">The sequence shown here is derived from an EMBL/GenBank/DDBJ whole genome shotgun (WGS) entry which is preliminary data.</text>
</comment>
<feature type="compositionally biased region" description="Basic residues" evidence="1">
    <location>
        <begin position="63"/>
        <end position="73"/>
    </location>
</feature>
<name>A0A7J7VZ00_MYOMY</name>
<feature type="region of interest" description="Disordered" evidence="1">
    <location>
        <begin position="169"/>
        <end position="197"/>
    </location>
</feature>
<dbReference type="AlphaFoldDB" id="A0A7J7VZ00"/>
<evidence type="ECO:0000256" key="1">
    <source>
        <dbReference type="SAM" id="MobiDB-lite"/>
    </source>
</evidence>
<reference evidence="2 3" key="1">
    <citation type="journal article" date="2020" name="Nature">
        <title>Six reference-quality genomes reveal evolution of bat adaptations.</title>
        <authorList>
            <person name="Jebb D."/>
            <person name="Huang Z."/>
            <person name="Pippel M."/>
            <person name="Hughes G.M."/>
            <person name="Lavrichenko K."/>
            <person name="Devanna P."/>
            <person name="Winkler S."/>
            <person name="Jermiin L.S."/>
            <person name="Skirmuntt E.C."/>
            <person name="Katzourakis A."/>
            <person name="Burkitt-Gray L."/>
            <person name="Ray D.A."/>
            <person name="Sullivan K.A.M."/>
            <person name="Roscito J.G."/>
            <person name="Kirilenko B.M."/>
            <person name="Davalos L.M."/>
            <person name="Corthals A.P."/>
            <person name="Power M.L."/>
            <person name="Jones G."/>
            <person name="Ransome R.D."/>
            <person name="Dechmann D.K.N."/>
            <person name="Locatelli A.G."/>
            <person name="Puechmaille S.J."/>
            <person name="Fedrigo O."/>
            <person name="Jarvis E.D."/>
            <person name="Hiller M."/>
            <person name="Vernes S.C."/>
            <person name="Myers E.W."/>
            <person name="Teeling E.C."/>
        </authorList>
    </citation>
    <scope>NUCLEOTIDE SEQUENCE [LARGE SCALE GENOMIC DNA]</scope>
    <source>
        <strain evidence="2">MMyoMyo1</strain>
        <tissue evidence="2">Flight muscle</tissue>
    </source>
</reference>
<evidence type="ECO:0000313" key="2">
    <source>
        <dbReference type="EMBL" id="KAF6330256.1"/>
    </source>
</evidence>
<proteinExistence type="predicted"/>
<keyword evidence="3" id="KW-1185">Reference proteome</keyword>
<dbReference type="VEuPathDB" id="HostDB:LOC118663222"/>
<feature type="region of interest" description="Disordered" evidence="1">
    <location>
        <begin position="48"/>
        <end position="89"/>
    </location>
</feature>
<sequence length="388" mass="41234">MTWVGRAAGRAIPEDHVSGATGPERPCDSGPVGRAWGAGRALGRLRQGTYRARCGDGAPGRTGSKRSRAHSRIRGSVGPRDPARAGGVHQQGLGVRRAAAWCAAGRFCPLVAHPGRLGWRRQQPGVRLERRALAAQASLPLAPAASPSPGHSVRCFLFRQHFEGAGAPQGVGGCSGSAPRPPSAETRRGGGLAGPPGAHCLLARTPGRFHRRDSVLAPQSGMPAQKARTSLVRDSPGALSDPGHTHSHTDACSTFSSPLPVVFEKTHTHLCTHTHVLAHTAVASWTSSARRSGSRRHAHVLTRKGSSTLGHTTSLPSRLIWLWLSILTFPPLPYPSVPLLNPPTAGQTRAFLEWSLRHLLAQEGRGREQRACPLKVVWKSWGVGVFTS</sequence>
<evidence type="ECO:0000313" key="3">
    <source>
        <dbReference type="Proteomes" id="UP000527355"/>
    </source>
</evidence>